<organism evidence="5 6">
    <name type="scientific">Cercophora newfieldiana</name>
    <dbReference type="NCBI Taxonomy" id="92897"/>
    <lineage>
        <taxon>Eukaryota</taxon>
        <taxon>Fungi</taxon>
        <taxon>Dikarya</taxon>
        <taxon>Ascomycota</taxon>
        <taxon>Pezizomycotina</taxon>
        <taxon>Sordariomycetes</taxon>
        <taxon>Sordariomycetidae</taxon>
        <taxon>Sordariales</taxon>
        <taxon>Lasiosphaeriaceae</taxon>
        <taxon>Cercophora</taxon>
    </lineage>
</organism>
<dbReference type="PANTHER" id="PTHR10039">
    <property type="entry name" value="AMELOGENIN"/>
    <property type="match status" value="1"/>
</dbReference>
<proteinExistence type="predicted"/>
<name>A0AA40CJ10_9PEZI</name>
<feature type="domain" description="Nephrocystin 3-like N-terminal" evidence="4">
    <location>
        <begin position="454"/>
        <end position="572"/>
    </location>
</feature>
<dbReference type="Gene3D" id="3.40.50.1820">
    <property type="entry name" value="alpha/beta hydrolase"/>
    <property type="match status" value="1"/>
</dbReference>
<evidence type="ECO:0000256" key="2">
    <source>
        <dbReference type="SAM" id="Coils"/>
    </source>
</evidence>
<keyword evidence="2" id="KW-0175">Coiled coil</keyword>
<feature type="region of interest" description="Disordered" evidence="3">
    <location>
        <begin position="1240"/>
        <end position="1259"/>
    </location>
</feature>
<keyword evidence="1" id="KW-0677">Repeat</keyword>
<dbReference type="EMBL" id="JAULSV010000007">
    <property type="protein sequence ID" value="KAK0638959.1"/>
    <property type="molecule type" value="Genomic_DNA"/>
</dbReference>
<dbReference type="Pfam" id="PF24883">
    <property type="entry name" value="NPHP3_N"/>
    <property type="match status" value="1"/>
</dbReference>
<evidence type="ECO:0000313" key="6">
    <source>
        <dbReference type="Proteomes" id="UP001174936"/>
    </source>
</evidence>
<evidence type="ECO:0000259" key="4">
    <source>
        <dbReference type="Pfam" id="PF24883"/>
    </source>
</evidence>
<dbReference type="InterPro" id="IPR029058">
    <property type="entry name" value="AB_hydrolase_fold"/>
</dbReference>
<feature type="coiled-coil region" evidence="2">
    <location>
        <begin position="573"/>
        <end position="600"/>
    </location>
</feature>
<evidence type="ECO:0000313" key="5">
    <source>
        <dbReference type="EMBL" id="KAK0638959.1"/>
    </source>
</evidence>
<reference evidence="5" key="1">
    <citation type="submission" date="2023-06" db="EMBL/GenBank/DDBJ databases">
        <title>Genome-scale phylogeny and comparative genomics of the fungal order Sordariales.</title>
        <authorList>
            <consortium name="Lawrence Berkeley National Laboratory"/>
            <person name="Hensen N."/>
            <person name="Bonometti L."/>
            <person name="Westerberg I."/>
            <person name="Brannstrom I.O."/>
            <person name="Guillou S."/>
            <person name="Cros-Aarteil S."/>
            <person name="Calhoun S."/>
            <person name="Haridas S."/>
            <person name="Kuo A."/>
            <person name="Mondo S."/>
            <person name="Pangilinan J."/>
            <person name="Riley R."/>
            <person name="Labutti K."/>
            <person name="Andreopoulos B."/>
            <person name="Lipzen A."/>
            <person name="Chen C."/>
            <person name="Yanf M."/>
            <person name="Daum C."/>
            <person name="Ng V."/>
            <person name="Clum A."/>
            <person name="Steindorff A."/>
            <person name="Ohm R."/>
            <person name="Martin F."/>
            <person name="Silar P."/>
            <person name="Natvig D."/>
            <person name="Lalanne C."/>
            <person name="Gautier V."/>
            <person name="Ament-Velasquez S.L."/>
            <person name="Kruys A."/>
            <person name="Hutchinson M.I."/>
            <person name="Powell A.J."/>
            <person name="Barry K."/>
            <person name="Miller A.N."/>
            <person name="Grigoriev I.V."/>
            <person name="Debuchy R."/>
            <person name="Gladieux P."/>
            <person name="Thoren M.H."/>
            <person name="Johannesson H."/>
        </authorList>
    </citation>
    <scope>NUCLEOTIDE SEQUENCE</scope>
    <source>
        <strain evidence="5">SMH2532-1</strain>
    </source>
</reference>
<evidence type="ECO:0000256" key="3">
    <source>
        <dbReference type="SAM" id="MobiDB-lite"/>
    </source>
</evidence>
<sequence length="1360" mass="152002">MSAPGWSRRVFRLRRVPDGISSAAAVASLLSGVLDVPSDHVVVHSVARAAEIFEVPSRTATLQLKSVPKCLQQALADNEWSFPIAGGGPTDVLVLDTHFEGITILSDTPPSQHRADCIAISGLASHPFGSWQPHGGDKTFMWIRDAISTALPGVRTAIYGYDSKLADSRSFQSISDIARGLILHLKSAGWNRPSSKPIVFLAHSLGGLVLKDAIVQMADRVDASVSSILNNVSGAIMFGVPSLGMEQSHLMAMVEGRPNESLVQDLSRDGGSNYVRQLNARFEALSFLRKAKILWAYETEESPTGRELTADGSWKRCDRGPYAVLVNRDSATSNHYRKDKSVTIPIQKDHSNMVKFSRGDTSLAIITSSIAEILAAVQFASSGDPAGGRGVGTGSLATEEPLGYGSNVGRIYGDYPSLTELDDILSELEELHAELFSTELNFRIESIDDPFEDTFNWVFDLPVFRQWLQEGSGLFWIHGKPGSGKSTLMKLIFQHGQTWELLHNWQRNSLEVFAGFFFHYRGSAIQKSFEGLLRSLVLQILAPIRDPYLKRYEPTWRRYQTMKARLSVQSQKLAHAKWLLSNATQELNQVEEELGRFHSMQSGAQNGFPPTDFLQHIRSEEFKHRDLSAGIERHRADVKRAEAEVASICVDLTKWEDQHAGTPFSSETATKFLKDVATSFRSHRNSDNLIPRLERILQQLLDQTTIEMELVLFFDALDEFGGHLDMISRFMKTLLKISPTSKTRAKVCMSSRPWETLKAHFASYPGFAVQDYTAHDMEQYAVGSVSAFPDTTVLRLVPTILERANGVFLWVKLAVKFLLETAVLPPESGSVASLEERLRDLPDDLFEFYELIVERISKRNRRYTFALLELLLRHKGPPAEAYQVRDAVLTSGCKTFSEAAYILGQPPQSSAAVQDIQDWSGGLVEVKSQDGVLRPQLMHQTVLEFTMGLWFKKMVIGDLASILHENGHSFHVKYWLTARALRHQNALIPAESSLDPLVPLGFNTRKRPGRPWVSSRAPSNRVLNYDSKEKLELEIFAFHIEQSELTTGKSQYEFLRGVPYEKLGLFSKLYTGNYSWNADSCLLSFAASFNLTLCLRDWKEGHGEIWMGRHLESWPLLSSLVFFPPAGAYHARYLTTARLIFATGFSMTQDPLFFPRLVAEFWVAKSSVVDHDPERAANSIPASDLLALAKLVLDHGQDPNVGIEIFLGVTNGITCTPLHLATPQLAAELIRHGANPQAGLTRVNMPVRNGPDPRPEDSLHRQPLHWILQHPQELAEEDCLSCAERYEMCNLLVHAVGVPIKISIPFLGVEATLAEFEGEGYDTSRLGPALRAPSYRTPGPQGLRNMGKEWYDKLRQYRKR</sequence>
<accession>A0AA40CJ10</accession>
<dbReference type="PANTHER" id="PTHR10039:SF5">
    <property type="entry name" value="NACHT DOMAIN-CONTAINING PROTEIN"/>
    <property type="match status" value="1"/>
</dbReference>
<dbReference type="InterPro" id="IPR056884">
    <property type="entry name" value="NPHP3-like_N"/>
</dbReference>
<gene>
    <name evidence="5" type="ORF">B0T16DRAFT_235197</name>
</gene>
<protein>
    <recommendedName>
        <fullName evidence="4">Nephrocystin 3-like N-terminal domain-containing protein</fullName>
    </recommendedName>
</protein>
<dbReference type="Proteomes" id="UP001174936">
    <property type="component" value="Unassembled WGS sequence"/>
</dbReference>
<comment type="caution">
    <text evidence="5">The sequence shown here is derived from an EMBL/GenBank/DDBJ whole genome shotgun (WGS) entry which is preliminary data.</text>
</comment>
<dbReference type="SUPFAM" id="SSF53474">
    <property type="entry name" value="alpha/beta-Hydrolases"/>
    <property type="match status" value="1"/>
</dbReference>
<keyword evidence="6" id="KW-1185">Reference proteome</keyword>
<evidence type="ECO:0000256" key="1">
    <source>
        <dbReference type="ARBA" id="ARBA00022737"/>
    </source>
</evidence>